<keyword evidence="3" id="KW-1185">Reference proteome</keyword>
<proteinExistence type="predicted"/>
<accession>A0ABS4SM75</accession>
<dbReference type="EMBL" id="JAGINP010000012">
    <property type="protein sequence ID" value="MBP2293669.1"/>
    <property type="molecule type" value="Genomic_DNA"/>
</dbReference>
<evidence type="ECO:0000256" key="1">
    <source>
        <dbReference type="SAM" id="MobiDB-lite"/>
    </source>
</evidence>
<name>A0ABS4SM75_9PROT</name>
<reference evidence="2 3" key="1">
    <citation type="submission" date="2021-03" db="EMBL/GenBank/DDBJ databases">
        <title>Genomic Encyclopedia of Type Strains, Phase III (KMG-III): the genomes of soil and plant-associated and newly described type strains.</title>
        <authorList>
            <person name="Whitman W."/>
        </authorList>
    </citation>
    <scope>NUCLEOTIDE SEQUENCE [LARGE SCALE GENOMIC DNA]</scope>
    <source>
        <strain evidence="2 3">IMMIB AFH-6</strain>
    </source>
</reference>
<gene>
    <name evidence="2" type="ORF">J2851_003453</name>
</gene>
<comment type="caution">
    <text evidence="2">The sequence shown here is derived from an EMBL/GenBank/DDBJ whole genome shotgun (WGS) entry which is preliminary data.</text>
</comment>
<evidence type="ECO:0000313" key="3">
    <source>
        <dbReference type="Proteomes" id="UP000781958"/>
    </source>
</evidence>
<protein>
    <submittedName>
        <fullName evidence="2">Uncharacterized protein</fullName>
    </submittedName>
</protein>
<evidence type="ECO:0000313" key="2">
    <source>
        <dbReference type="EMBL" id="MBP2293669.1"/>
    </source>
</evidence>
<sequence length="111" mass="12566">MLHLPQDLPRLIEEHLPCTRQGDAPLVPVDQLHLQLGLQLLQLLAKGRLRDVAPRRRAMKMQLFGERDEGLEAPTIHAPVIEPPYQKLKAGSPMVENAPPSCVRRSLHRSY</sequence>
<dbReference type="Proteomes" id="UP000781958">
    <property type="component" value="Unassembled WGS sequence"/>
</dbReference>
<organism evidence="2 3">
    <name type="scientific">Azospirillum rugosum</name>
    <dbReference type="NCBI Taxonomy" id="416170"/>
    <lineage>
        <taxon>Bacteria</taxon>
        <taxon>Pseudomonadati</taxon>
        <taxon>Pseudomonadota</taxon>
        <taxon>Alphaproteobacteria</taxon>
        <taxon>Rhodospirillales</taxon>
        <taxon>Azospirillaceae</taxon>
        <taxon>Azospirillum</taxon>
    </lineage>
</organism>
<feature type="region of interest" description="Disordered" evidence="1">
    <location>
        <begin position="91"/>
        <end position="111"/>
    </location>
</feature>